<evidence type="ECO:0000313" key="5">
    <source>
        <dbReference type="Proteomes" id="UP000236497"/>
    </source>
</evidence>
<accession>A0A0H5STI1</accession>
<dbReference type="Gene3D" id="3.40.50.1700">
    <property type="entry name" value="Glycoside hydrolase family 3 C-terminal domain"/>
    <property type="match status" value="1"/>
</dbReference>
<dbReference type="Proteomes" id="UP000236497">
    <property type="component" value="Unassembled WGS sequence"/>
</dbReference>
<organism evidence="4 5">
    <name type="scientific">Herbinix hemicellulosilytica</name>
    <dbReference type="NCBI Taxonomy" id="1564487"/>
    <lineage>
        <taxon>Bacteria</taxon>
        <taxon>Bacillati</taxon>
        <taxon>Bacillota</taxon>
        <taxon>Clostridia</taxon>
        <taxon>Lachnospirales</taxon>
        <taxon>Lachnospiraceae</taxon>
        <taxon>Herbinix</taxon>
    </lineage>
</organism>
<dbReference type="SMART" id="SM01217">
    <property type="entry name" value="Fn3_like"/>
    <property type="match status" value="1"/>
</dbReference>
<evidence type="ECO:0000259" key="3">
    <source>
        <dbReference type="SMART" id="SM01217"/>
    </source>
</evidence>
<dbReference type="SUPFAM" id="SSF52279">
    <property type="entry name" value="Beta-D-glucan exohydrolase, C-terminal domain"/>
    <property type="match status" value="1"/>
</dbReference>
<dbReference type="PANTHER" id="PTHR42715:SF10">
    <property type="entry name" value="BETA-GLUCOSIDASE"/>
    <property type="match status" value="1"/>
</dbReference>
<dbReference type="FunFam" id="2.60.40.10:FF:000495">
    <property type="entry name" value="Periplasmic beta-glucosidase"/>
    <property type="match status" value="1"/>
</dbReference>
<keyword evidence="2" id="KW-0378">Hydrolase</keyword>
<evidence type="ECO:0000256" key="2">
    <source>
        <dbReference type="ARBA" id="ARBA00022801"/>
    </source>
</evidence>
<dbReference type="AlphaFoldDB" id="A0A0H5STI1"/>
<proteinExistence type="inferred from homology"/>
<dbReference type="Gene3D" id="3.20.20.300">
    <property type="entry name" value="Glycoside hydrolase, family 3, N-terminal domain"/>
    <property type="match status" value="1"/>
</dbReference>
<gene>
    <name evidence="4" type="ORF">HHT355_0385</name>
</gene>
<dbReference type="InterPro" id="IPR013783">
    <property type="entry name" value="Ig-like_fold"/>
</dbReference>
<protein>
    <recommendedName>
        <fullName evidence="3">Fibronectin type III-like domain-containing protein</fullName>
    </recommendedName>
</protein>
<evidence type="ECO:0000256" key="1">
    <source>
        <dbReference type="ARBA" id="ARBA00005336"/>
    </source>
</evidence>
<dbReference type="Pfam" id="PF01915">
    <property type="entry name" value="Glyco_hydro_3_C"/>
    <property type="match status" value="1"/>
</dbReference>
<dbReference type="RefSeq" id="WP_103201762.1">
    <property type="nucleotide sequence ID" value="NZ_CVTD020000008.1"/>
</dbReference>
<dbReference type="Pfam" id="PF14310">
    <property type="entry name" value="Fn3-like"/>
    <property type="match status" value="1"/>
</dbReference>
<comment type="similarity">
    <text evidence="1">Belongs to the glycosyl hydrolase 3 family.</text>
</comment>
<keyword evidence="5" id="KW-1185">Reference proteome</keyword>
<dbReference type="OrthoDB" id="98455at2"/>
<dbReference type="PRINTS" id="PR00133">
    <property type="entry name" value="GLHYDRLASE3"/>
</dbReference>
<dbReference type="InterPro" id="IPR050288">
    <property type="entry name" value="Cellulose_deg_GH3"/>
</dbReference>
<dbReference type="Gene3D" id="2.60.40.10">
    <property type="entry name" value="Immunoglobulins"/>
    <property type="match status" value="1"/>
</dbReference>
<dbReference type="GO" id="GO:0005975">
    <property type="term" value="P:carbohydrate metabolic process"/>
    <property type="evidence" value="ECO:0007669"/>
    <property type="project" value="InterPro"/>
</dbReference>
<dbReference type="InterPro" id="IPR026891">
    <property type="entry name" value="Fn3-like"/>
</dbReference>
<dbReference type="InterPro" id="IPR036962">
    <property type="entry name" value="Glyco_hydro_3_N_sf"/>
</dbReference>
<dbReference type="PANTHER" id="PTHR42715">
    <property type="entry name" value="BETA-GLUCOSIDASE"/>
    <property type="match status" value="1"/>
</dbReference>
<sequence>MRRVDERKINDILSKLTLEEKIAMIHGDGLFETKGVPRLDIPPLRTSDGPMGVRKEFARDCWINICSTDDYVSYLPSNSALASTWNRELAYKTGQVLGAEARGRGKDVILAPGINIKRSPLCGRNFEYMSEDPRLVEEMVVPLIQGIQENDVAACVKHFAANNQETNRLSVDTYMDERTLREIYLPGFKAAIFKGESYTIMGAYNRLYGEFCSHSKYLLTKILREEWGYDGAVISDWGAVHDTKEAAESDLDVEMSIGPDFDNYYMANPLLEAVRNGEIKEEYIDKKVRNILRTMFRLKMLGEERKDRKAGTYNAPEHREMILKCAEESIILLKNEENILPLDKSKVKTLAVIGQNAERLHAGGGGSAEIKALYEISPLLGLKMHLGGNAEIKYAKGYYVPPKEEKKLNWQQDSLDINKEDEALRSGHNDEETVRLQEELLKEAVELAKENENVIIFAGLDHEYDVEGKDRDDLKLPYGQDRLIKEVLKVNPNAIVVVIAGSPVEMRTWADDAKTILWSYYAGMEGGRALAKVIFGDVNPSGKLAESFPRKLTDCPAHSLGEFGDYEKITYNEGVFVGYRYYDTHNIDVEFPFGHGLSYTTFEYSNLKVSVDETGSDDVTVKIQLDVKNTGKVAGAETVQVYVADPVSKVERPVHELKGFEKVHLKPMEIKTVTICLHKDSFGFYDVNEHCFVAEPGEFEIQVGASSRDIRMKEKISLSRKYMYS</sequence>
<reference evidence="4 5" key="1">
    <citation type="submission" date="2015-06" db="EMBL/GenBank/DDBJ databases">
        <authorList>
            <person name="Wibberg Daniel"/>
        </authorList>
    </citation>
    <scope>NUCLEOTIDE SEQUENCE [LARGE SCALE GENOMIC DNA]</scope>
    <source>
        <strain evidence="4 5">T3/55T</strain>
    </source>
</reference>
<dbReference type="Pfam" id="PF00933">
    <property type="entry name" value="Glyco_hydro_3"/>
    <property type="match status" value="1"/>
</dbReference>
<name>A0A0H5STI1_HERHM</name>
<dbReference type="InterPro" id="IPR001764">
    <property type="entry name" value="Glyco_hydro_3_N"/>
</dbReference>
<dbReference type="InterPro" id="IPR002772">
    <property type="entry name" value="Glyco_hydro_3_C"/>
</dbReference>
<dbReference type="EMBL" id="CVTD020000008">
    <property type="protein sequence ID" value="CRZ33593.1"/>
    <property type="molecule type" value="Genomic_DNA"/>
</dbReference>
<feature type="domain" description="Fibronectin type III-like" evidence="3">
    <location>
        <begin position="637"/>
        <end position="707"/>
    </location>
</feature>
<dbReference type="InterPro" id="IPR017853">
    <property type="entry name" value="GH"/>
</dbReference>
<dbReference type="GO" id="GO:0008422">
    <property type="term" value="F:beta-glucosidase activity"/>
    <property type="evidence" value="ECO:0007669"/>
    <property type="project" value="UniProtKB-ARBA"/>
</dbReference>
<dbReference type="InterPro" id="IPR036881">
    <property type="entry name" value="Glyco_hydro_3_C_sf"/>
</dbReference>
<dbReference type="SUPFAM" id="SSF51445">
    <property type="entry name" value="(Trans)glycosidases"/>
    <property type="match status" value="1"/>
</dbReference>
<evidence type="ECO:0000313" key="4">
    <source>
        <dbReference type="EMBL" id="CRZ33593.1"/>
    </source>
</evidence>